<evidence type="ECO:0000313" key="2">
    <source>
        <dbReference type="EMBL" id="XBH23073.1"/>
    </source>
</evidence>
<feature type="transmembrane region" description="Helical" evidence="1">
    <location>
        <begin position="29"/>
        <end position="49"/>
    </location>
</feature>
<keyword evidence="1" id="KW-0472">Membrane</keyword>
<proteinExistence type="predicted"/>
<reference evidence="2" key="1">
    <citation type="submission" date="2024-02" db="EMBL/GenBank/DDBJ databases">
        <title>Tomenella chthoni gen. nov. sp. nov., a member of the family Jonesiaceae isolated from bat guano.</title>
        <authorList>
            <person name="Miller S.L."/>
            <person name="King J."/>
            <person name="Sankaranarayanan K."/>
            <person name="Lawson P.A."/>
        </authorList>
    </citation>
    <scope>NUCLEOTIDE SEQUENCE</scope>
    <source>
        <strain evidence="2">BS-20</strain>
    </source>
</reference>
<name>A0AAU7E0N4_9MICO</name>
<evidence type="ECO:0000256" key="1">
    <source>
        <dbReference type="SAM" id="Phobius"/>
    </source>
</evidence>
<feature type="transmembrane region" description="Helical" evidence="1">
    <location>
        <begin position="61"/>
        <end position="81"/>
    </location>
</feature>
<accession>A0AAU7E0N4</accession>
<protein>
    <submittedName>
        <fullName evidence="2">Uncharacterized protein</fullName>
    </submittedName>
</protein>
<dbReference type="EMBL" id="CP146203">
    <property type="protein sequence ID" value="XBH23073.1"/>
    <property type="molecule type" value="Genomic_DNA"/>
</dbReference>
<sequence>MATSKLWRVKTASLAIEYDERVNANIQAWSVRTLFVMNAVLVLGLLLASQSSVEVELNVQLIIGYLLVSLFVPFYVVPMVVKRF</sequence>
<organism evidence="2">
    <name type="scientific">Jonesiaceae bacterium BS-20</name>
    <dbReference type="NCBI Taxonomy" id="3120821"/>
    <lineage>
        <taxon>Bacteria</taxon>
        <taxon>Bacillati</taxon>
        <taxon>Actinomycetota</taxon>
        <taxon>Actinomycetes</taxon>
        <taxon>Micrococcales</taxon>
        <taxon>Jonesiaceae</taxon>
    </lineage>
</organism>
<gene>
    <name evidence="2" type="ORF">V5R04_07660</name>
</gene>
<dbReference type="AlphaFoldDB" id="A0AAU7E0N4"/>
<keyword evidence="1" id="KW-1133">Transmembrane helix</keyword>
<keyword evidence="1" id="KW-0812">Transmembrane</keyword>